<evidence type="ECO:0000256" key="8">
    <source>
        <dbReference type="ARBA" id="ARBA00023157"/>
    </source>
</evidence>
<dbReference type="FunFam" id="2.10.25.10:FF:000110">
    <property type="entry name" value="Signal peptide, CUB domain and EGF-like domain-containing 1"/>
    <property type="match status" value="1"/>
</dbReference>
<dbReference type="Proteomes" id="UP000694565">
    <property type="component" value="Unplaced"/>
</dbReference>
<evidence type="ECO:0000256" key="1">
    <source>
        <dbReference type="ARBA" id="ARBA00004613"/>
    </source>
</evidence>
<feature type="disulfide bond" evidence="13">
    <location>
        <begin position="315"/>
        <end position="325"/>
    </location>
</feature>
<dbReference type="InterPro" id="IPR000152">
    <property type="entry name" value="EGF-type_Asp/Asn_hydroxyl_site"/>
</dbReference>
<reference evidence="16" key="2">
    <citation type="submission" date="2025-09" db="UniProtKB">
        <authorList>
            <consortium name="Ensembl"/>
        </authorList>
    </citation>
    <scope>IDENTIFICATION</scope>
</reference>
<dbReference type="FunFam" id="2.10.25.10:FF:000124">
    <property type="entry name" value="Signal peptide, CUB domain and EGF-like domain-containing 3"/>
    <property type="match status" value="1"/>
</dbReference>
<evidence type="ECO:0000313" key="17">
    <source>
        <dbReference type="Proteomes" id="UP000694565"/>
    </source>
</evidence>
<dbReference type="PANTHER" id="PTHR24046:SF2">
    <property type="entry name" value="SIGNAL PEPTIDE, CUB AND EGF-LIKE DOMAIN-CONTAINING PROTEIN 3"/>
    <property type="match status" value="1"/>
</dbReference>
<evidence type="ECO:0000256" key="11">
    <source>
        <dbReference type="ARBA" id="ARBA00067359"/>
    </source>
</evidence>
<dbReference type="PROSITE" id="PS01186">
    <property type="entry name" value="EGF_2"/>
    <property type="match status" value="5"/>
</dbReference>
<dbReference type="Pfam" id="PF14670">
    <property type="entry name" value="FXa_inhibition"/>
    <property type="match status" value="4"/>
</dbReference>
<dbReference type="FunFam" id="2.10.50.10:FF:000008">
    <property type="entry name" value="Signal peptide, CUB domain and EGF-like domain-containing 3"/>
    <property type="match status" value="1"/>
</dbReference>
<dbReference type="SUPFAM" id="SSF57184">
    <property type="entry name" value="Growth factor receptor domain"/>
    <property type="match status" value="3"/>
</dbReference>
<dbReference type="InterPro" id="IPR011641">
    <property type="entry name" value="Tyr-kin_ephrin_A/B_rcpt-like"/>
</dbReference>
<dbReference type="SUPFAM" id="SSF57196">
    <property type="entry name" value="EGF/Laminin"/>
    <property type="match status" value="3"/>
</dbReference>
<dbReference type="InterPro" id="IPR018097">
    <property type="entry name" value="EGF_Ca-bd_CS"/>
</dbReference>
<dbReference type="GO" id="GO:0009966">
    <property type="term" value="P:regulation of signal transduction"/>
    <property type="evidence" value="ECO:0007669"/>
    <property type="project" value="UniProtKB-ARBA"/>
</dbReference>
<keyword evidence="8 13" id="KW-1015">Disulfide bond</keyword>
<dbReference type="SMART" id="SM00042">
    <property type="entry name" value="CUB"/>
    <property type="match status" value="1"/>
</dbReference>
<dbReference type="InterPro" id="IPR000859">
    <property type="entry name" value="CUB_dom"/>
</dbReference>
<dbReference type="FunFam" id="2.10.25.10:FF:000008">
    <property type="entry name" value="Signal peptide, CUB domain, EGF-like 2"/>
    <property type="match status" value="2"/>
</dbReference>
<feature type="domain" description="EGF-like" evidence="15">
    <location>
        <begin position="22"/>
        <end position="62"/>
    </location>
</feature>
<dbReference type="InterPro" id="IPR024731">
    <property type="entry name" value="NELL2-like_EGF"/>
</dbReference>
<evidence type="ECO:0000259" key="14">
    <source>
        <dbReference type="PROSITE" id="PS01180"/>
    </source>
</evidence>
<keyword evidence="6" id="KW-0677">Repeat</keyword>
<evidence type="ECO:0000256" key="3">
    <source>
        <dbReference type="ARBA" id="ARBA00022525"/>
    </source>
</evidence>
<evidence type="ECO:0000256" key="5">
    <source>
        <dbReference type="ARBA" id="ARBA00022729"/>
    </source>
</evidence>
<dbReference type="FunFam" id="2.10.50.10:FF:000006">
    <property type="entry name" value="Signal peptide, CUB domain and EGF like domain containing 3"/>
    <property type="match status" value="1"/>
</dbReference>
<evidence type="ECO:0000256" key="9">
    <source>
        <dbReference type="ARBA" id="ARBA00023180"/>
    </source>
</evidence>
<dbReference type="Pfam" id="PF00431">
    <property type="entry name" value="CUB"/>
    <property type="match status" value="1"/>
</dbReference>
<dbReference type="InterPro" id="IPR035914">
    <property type="entry name" value="Sperma_CUB_dom_sf"/>
</dbReference>
<keyword evidence="5" id="KW-0732">Signal</keyword>
<proteinExistence type="predicted"/>
<dbReference type="PROSITE" id="PS00010">
    <property type="entry name" value="ASX_HYDROXYL"/>
    <property type="match status" value="6"/>
</dbReference>
<feature type="domain" description="EGF-like" evidence="15">
    <location>
        <begin position="270"/>
        <end position="310"/>
    </location>
</feature>
<dbReference type="InterPro" id="IPR001881">
    <property type="entry name" value="EGF-like_Ca-bd_dom"/>
</dbReference>
<protein>
    <recommendedName>
        <fullName evidence="11">Signal peptide, CUB and EGF-like domain-containing protein 2</fullName>
    </recommendedName>
    <alternativeName>
        <fullName evidence="12">Signal peptide, CUB and EGF-like domain-containing protein 3</fullName>
    </alternativeName>
</protein>
<dbReference type="GO" id="GO:0005509">
    <property type="term" value="F:calcium ion binding"/>
    <property type="evidence" value="ECO:0007669"/>
    <property type="project" value="InterPro"/>
</dbReference>
<dbReference type="PANTHER" id="PTHR24046">
    <property type="entry name" value="SIGNAL PEPTIDE, CUB AND EGF-LIKE DOMAIN-CONTAINING"/>
    <property type="match status" value="1"/>
</dbReference>
<sequence length="923" mass="102312">MLQLHPLTAPPPPPPLLSSFLDVDECAEALDNCSIDAICQNTLKSYKCICKSGYKGDGKHCEDVDECATEYNGGCVHECINIPGNYRCTCYDGFRLAHDGHNCLDVDECSEGNGGCQQICVNMMGSYECRCREGFLLSDNQHTCIQRPKDGPTCMDKNHGCAHICRETQKGGIACECRPGFQLTRNMKECKLTCNYGNGGCQHICEETDHGPKCSCHMKFVLHSDGKTCVETCAVNNGGCDSTCHDSVTGVRCSCPVGFTLQPDRKTCKDIDECRLNNGGCDHVCRNTVGSFECSCKKGYKLLTNERTCQDIDECSFDRTCDHFCINSAGSFQCLCHKGYVLYGLAHCGDIDECSINRGGCKYGCINALGSYECTCPPGYKLHWNRKDCSLSRHNSSSSQSCIGSVSLLRPQCDAALAPPVKQTASFKIKNAKCHLHPNQKLKQVLAPCSNCLVTFVNLKCDSSKKAKGRRARNPSNKEVTRITLELEAEVKPGDTTGSCNLSCLRQRMEKQVKTYIKALKKSINQERFLIRVAGLEYEVAQKLPQAASSQENCGPGWERDSGRCVRCLSGSYYHGEQERCVQCPPGTFQEKEGQLACDLCPGSDGHGPVGARNISSCAGQCSTGSFSNDGFKPCQSCPHGSYQPDLGRTLCFPCGGGLGTKREGASSFHDCEVKVQCSPGHYYNTTVHRCIRCPVGTYQTEFRQNYCITCPGNTTTDFDGATSVSQCKNRLCGGEMGEFMGYIESPNYPGNYPANVECIWNINPPSKRKILIVVPEIFLPSEDECGDVLVMRKNWSATSITTYETCQTYERPIAFTARSRRLWINFKSNEANSARGFQIPYVTYDEDYEQLVEDIVRDGRLYASENHQEILKDKKLIKTLFDVLAHPNNYFKYTTRESNEMLPRSFIRLISSKVSAFLRPYK</sequence>
<dbReference type="GO" id="GO:0009986">
    <property type="term" value="C:cell surface"/>
    <property type="evidence" value="ECO:0007669"/>
    <property type="project" value="TreeGrafter"/>
</dbReference>
<dbReference type="GO" id="GO:0005615">
    <property type="term" value="C:extracellular space"/>
    <property type="evidence" value="ECO:0007669"/>
    <property type="project" value="TreeGrafter"/>
</dbReference>
<feature type="domain" description="CUB" evidence="14">
    <location>
        <begin position="733"/>
        <end position="845"/>
    </location>
</feature>
<dbReference type="FunFam" id="2.10.25.10:FF:000199">
    <property type="entry name" value="signal peptide, CUB and EGF-like domain-containing protein 2 isoform X2"/>
    <property type="match status" value="1"/>
</dbReference>
<keyword evidence="17" id="KW-1185">Reference proteome</keyword>
<dbReference type="Pfam" id="PF07645">
    <property type="entry name" value="EGF_CA"/>
    <property type="match status" value="2"/>
</dbReference>
<evidence type="ECO:0000256" key="13">
    <source>
        <dbReference type="PROSITE-ProRule" id="PRU00076"/>
    </source>
</evidence>
<keyword evidence="9" id="KW-0325">Glycoprotein</keyword>
<dbReference type="InterPro" id="IPR052071">
    <property type="entry name" value="SCUB_EGF-like_domain"/>
</dbReference>
<evidence type="ECO:0000256" key="2">
    <source>
        <dbReference type="ARBA" id="ARBA00022473"/>
    </source>
</evidence>
<comment type="subunit">
    <text evidence="10">Forms homooligomers. Forms heterooligomers with SCUBE1 and SCUBE2. Interacts with TGFBR2 through the CUB domain; this interaction does not affect TGFB1-binding to TGFBR2. Interacts with BMP2, BMP4 and BMP7; the interaction is mediated by the CUB domain. Interacts with BMPR1A, BMPR1B and BMPR2; the interaction with BMPR1A and BMPR1B is BMP2- and BMP4-dependent.</text>
</comment>
<dbReference type="Gene3D" id="2.10.25.10">
    <property type="entry name" value="Laminin"/>
    <property type="match status" value="9"/>
</dbReference>
<evidence type="ECO:0000256" key="7">
    <source>
        <dbReference type="ARBA" id="ARBA00022837"/>
    </source>
</evidence>
<dbReference type="InterPro" id="IPR026823">
    <property type="entry name" value="cEGF"/>
</dbReference>
<dbReference type="Gene3D" id="2.60.120.290">
    <property type="entry name" value="Spermadhesin, CUB domain"/>
    <property type="match status" value="1"/>
</dbReference>
<dbReference type="SMART" id="SM01411">
    <property type="entry name" value="Ephrin_rec_like"/>
    <property type="match status" value="3"/>
</dbReference>
<comment type="subcellular location">
    <subcellularLocation>
        <location evidence="1">Secreted</location>
    </subcellularLocation>
</comment>
<dbReference type="FunFam" id="2.60.120.290:FF:000002">
    <property type="entry name" value="Signal peptide, CUB domain and EGF-like domain-containing 2"/>
    <property type="match status" value="1"/>
</dbReference>
<keyword evidence="3" id="KW-0964">Secreted</keyword>
<dbReference type="InterPro" id="IPR049883">
    <property type="entry name" value="NOTCH1_EGF-like"/>
</dbReference>
<keyword evidence="7" id="KW-0106">Calcium</keyword>
<feature type="domain" description="EGF-like" evidence="15">
    <location>
        <begin position="311"/>
        <end position="349"/>
    </location>
</feature>
<dbReference type="AlphaFoldDB" id="A0A8C2WYD3"/>
<dbReference type="FunFam" id="2.10.25.10:FF:000035">
    <property type="entry name" value="Signal peptide, CUB domain and EGF-like domain-containing 2"/>
    <property type="match status" value="1"/>
</dbReference>
<organism evidence="16 17">
    <name type="scientific">Cyclopterus lumpus</name>
    <name type="common">Lumpsucker</name>
    <dbReference type="NCBI Taxonomy" id="8103"/>
    <lineage>
        <taxon>Eukaryota</taxon>
        <taxon>Metazoa</taxon>
        <taxon>Chordata</taxon>
        <taxon>Craniata</taxon>
        <taxon>Vertebrata</taxon>
        <taxon>Euteleostomi</taxon>
        <taxon>Actinopterygii</taxon>
        <taxon>Neopterygii</taxon>
        <taxon>Teleostei</taxon>
        <taxon>Neoteleostei</taxon>
        <taxon>Acanthomorphata</taxon>
        <taxon>Eupercaria</taxon>
        <taxon>Perciformes</taxon>
        <taxon>Cottioidei</taxon>
        <taxon>Cottales</taxon>
        <taxon>Cyclopteridae</taxon>
        <taxon>Cyclopterus</taxon>
    </lineage>
</organism>
<dbReference type="PROSITE" id="PS01187">
    <property type="entry name" value="EGF_CA"/>
    <property type="match status" value="3"/>
</dbReference>
<dbReference type="PROSITE" id="PS50026">
    <property type="entry name" value="EGF_3"/>
    <property type="match status" value="4"/>
</dbReference>
<keyword evidence="4 13" id="KW-0245">EGF-like domain</keyword>
<dbReference type="FunFam" id="2.10.25.10:FF:000028">
    <property type="entry name" value="Signal peptide, CUB domain and EGF-like domain-containing 2"/>
    <property type="match status" value="1"/>
</dbReference>
<dbReference type="GO" id="GO:0007165">
    <property type="term" value="P:signal transduction"/>
    <property type="evidence" value="ECO:0007669"/>
    <property type="project" value="TreeGrafter"/>
</dbReference>
<dbReference type="FunFam" id="2.10.25.10:FF:000032">
    <property type="entry name" value="signal peptide, CUB and EGF-like domain-containing protein 2 isoform X1"/>
    <property type="match status" value="1"/>
</dbReference>
<evidence type="ECO:0000256" key="4">
    <source>
        <dbReference type="ARBA" id="ARBA00022536"/>
    </source>
</evidence>
<dbReference type="Ensembl" id="ENSCLMT00005007887.1">
    <property type="protein sequence ID" value="ENSCLMP00005007376.1"/>
    <property type="gene ID" value="ENSCLMG00005003280.1"/>
</dbReference>
<name>A0A8C2WYD3_CYCLU</name>
<dbReference type="InterPro" id="IPR000742">
    <property type="entry name" value="EGF"/>
</dbReference>
<dbReference type="Pfam" id="PF12947">
    <property type="entry name" value="EGF_3"/>
    <property type="match status" value="1"/>
</dbReference>
<dbReference type="InterPro" id="IPR009030">
    <property type="entry name" value="Growth_fac_rcpt_cys_sf"/>
</dbReference>
<keyword evidence="2" id="KW-0217">Developmental protein</keyword>
<evidence type="ECO:0000313" key="16">
    <source>
        <dbReference type="Ensembl" id="ENSCLMP00005007376.1"/>
    </source>
</evidence>
<dbReference type="Pfam" id="PF07699">
    <property type="entry name" value="Ephrin_rec_like"/>
    <property type="match status" value="3"/>
</dbReference>
<dbReference type="CDD" id="cd00041">
    <property type="entry name" value="CUB"/>
    <property type="match status" value="1"/>
</dbReference>
<evidence type="ECO:0000259" key="15">
    <source>
        <dbReference type="PROSITE" id="PS50026"/>
    </source>
</evidence>
<dbReference type="FunFam" id="2.10.25.10:FF:000030">
    <property type="entry name" value="Signal peptide, CUB domain and EGF-like domain-containing 2"/>
    <property type="match status" value="1"/>
</dbReference>
<evidence type="ECO:0000256" key="6">
    <source>
        <dbReference type="ARBA" id="ARBA00022737"/>
    </source>
</evidence>
<dbReference type="Pfam" id="PF12662">
    <property type="entry name" value="cEGF"/>
    <property type="match status" value="1"/>
</dbReference>
<dbReference type="SUPFAM" id="SSF49854">
    <property type="entry name" value="Spermadhesin, CUB domain"/>
    <property type="match status" value="1"/>
</dbReference>
<comment type="caution">
    <text evidence="13">Lacks conserved residue(s) required for the propagation of feature annotation.</text>
</comment>
<dbReference type="Gene3D" id="2.10.50.10">
    <property type="entry name" value="Tumor Necrosis Factor Receptor, subunit A, domain 2"/>
    <property type="match status" value="3"/>
</dbReference>
<evidence type="ECO:0000256" key="12">
    <source>
        <dbReference type="ARBA" id="ARBA00067360"/>
    </source>
</evidence>
<dbReference type="CDD" id="cd00054">
    <property type="entry name" value="EGF_CA"/>
    <property type="match status" value="2"/>
</dbReference>
<dbReference type="FunFam" id="2.10.50.10:FF:000002">
    <property type="entry name" value="signal peptide, CUB and EGF-like domain-containing protein 2 isoform X1"/>
    <property type="match status" value="1"/>
</dbReference>
<evidence type="ECO:0000256" key="10">
    <source>
        <dbReference type="ARBA" id="ARBA00064610"/>
    </source>
</evidence>
<accession>A0A8C2WYD3</accession>
<reference evidence="16" key="1">
    <citation type="submission" date="2025-08" db="UniProtKB">
        <authorList>
            <consortium name="Ensembl"/>
        </authorList>
    </citation>
    <scope>IDENTIFICATION</scope>
</reference>
<dbReference type="GO" id="GO:0045669">
    <property type="term" value="P:positive regulation of osteoblast differentiation"/>
    <property type="evidence" value="ECO:0007669"/>
    <property type="project" value="UniProtKB-ARBA"/>
</dbReference>
<dbReference type="SMART" id="SM00179">
    <property type="entry name" value="EGF_CA"/>
    <property type="match status" value="7"/>
</dbReference>
<dbReference type="GeneTree" id="ENSGT00940000153185"/>
<dbReference type="PROSITE" id="PS01180">
    <property type="entry name" value="CUB"/>
    <property type="match status" value="1"/>
</dbReference>
<dbReference type="SMART" id="SM00181">
    <property type="entry name" value="EGF"/>
    <property type="match status" value="10"/>
</dbReference>
<feature type="domain" description="EGF-like" evidence="15">
    <location>
        <begin position="350"/>
        <end position="390"/>
    </location>
</feature>